<dbReference type="RefSeq" id="XP_009852639.1">
    <property type="nucleotide sequence ID" value="XM_009854337.1"/>
</dbReference>
<evidence type="ECO:0000256" key="1">
    <source>
        <dbReference type="SAM" id="MobiDB-lite"/>
    </source>
</evidence>
<keyword evidence="3" id="KW-1185">Reference proteome</keyword>
<dbReference type="HOGENOM" id="CLU_3143503_0_0_1"/>
<feature type="region of interest" description="Disordered" evidence="1">
    <location>
        <begin position="24"/>
        <end position="49"/>
    </location>
</feature>
<proteinExistence type="predicted"/>
<dbReference type="EMBL" id="GL891305">
    <property type="protein sequence ID" value="EGO57121.1"/>
    <property type="molecule type" value="Genomic_DNA"/>
</dbReference>
<evidence type="ECO:0000313" key="2">
    <source>
        <dbReference type="EMBL" id="EGO57121.1"/>
    </source>
</evidence>
<dbReference type="KEGG" id="nte:NEUTE1DRAFT117588"/>
<reference evidence="3" key="1">
    <citation type="journal article" date="2011" name="Genetics">
        <title>Massive changes in genome architecture accompany the transition to self-fertility in the filamentous fungus Neurospora tetrasperma.</title>
        <authorList>
            <person name="Ellison C.E."/>
            <person name="Stajich J.E."/>
            <person name="Jacobson D.J."/>
            <person name="Natvig D.O."/>
            <person name="Lapidus A."/>
            <person name="Foster B."/>
            <person name="Aerts A."/>
            <person name="Riley R."/>
            <person name="Lindquist E.A."/>
            <person name="Grigoriev I.V."/>
            <person name="Taylor J.W."/>
        </authorList>
    </citation>
    <scope>NUCLEOTIDE SEQUENCE [LARGE SCALE GENOMIC DNA]</scope>
    <source>
        <strain evidence="3">FGSC 2508 / P0657</strain>
    </source>
</reference>
<dbReference type="AlphaFoldDB" id="F8MPG2"/>
<feature type="compositionally biased region" description="Polar residues" evidence="1">
    <location>
        <begin position="32"/>
        <end position="41"/>
    </location>
</feature>
<dbReference type="Proteomes" id="UP000008065">
    <property type="component" value="Unassembled WGS sequence"/>
</dbReference>
<name>F8MPG2_NEUT8</name>
<evidence type="ECO:0000313" key="3">
    <source>
        <dbReference type="Proteomes" id="UP000008065"/>
    </source>
</evidence>
<dbReference type="VEuPathDB" id="FungiDB:NEUTE1DRAFT_117588"/>
<organism evidence="2 3">
    <name type="scientific">Neurospora tetrasperma (strain FGSC 2508 / ATCC MYA-4615 / P0657)</name>
    <dbReference type="NCBI Taxonomy" id="510951"/>
    <lineage>
        <taxon>Eukaryota</taxon>
        <taxon>Fungi</taxon>
        <taxon>Dikarya</taxon>
        <taxon>Ascomycota</taxon>
        <taxon>Pezizomycotina</taxon>
        <taxon>Sordariomycetes</taxon>
        <taxon>Sordariomycetidae</taxon>
        <taxon>Sordariales</taxon>
        <taxon>Sordariaceae</taxon>
        <taxon>Neurospora</taxon>
    </lineage>
</organism>
<accession>F8MPG2</accession>
<dbReference type="GeneID" id="20823330"/>
<sequence length="49" mass="5600">MRTSSLFQLNFLPSLARHVQLEKRHPLPQDPQLAQSVNKPSQRPLPLPS</sequence>
<protein>
    <submittedName>
        <fullName evidence="2">Uncharacterized protein</fullName>
    </submittedName>
</protein>
<gene>
    <name evidence="2" type="ORF">NEUTE1DRAFT_117588</name>
</gene>